<evidence type="ECO:0000313" key="3">
    <source>
        <dbReference type="EMBL" id="AXE19777.1"/>
    </source>
</evidence>
<name>A0A344TMA6_9BACT</name>
<feature type="chain" id="PRO_5016865083" evidence="1">
    <location>
        <begin position="23"/>
        <end position="544"/>
    </location>
</feature>
<protein>
    <submittedName>
        <fullName evidence="3">Amidohydrolase</fullName>
    </submittedName>
</protein>
<dbReference type="KEGG" id="run:DR864_19535"/>
<organism evidence="3 4">
    <name type="scientific">Runella rosea</name>
    <dbReference type="NCBI Taxonomy" id="2259595"/>
    <lineage>
        <taxon>Bacteria</taxon>
        <taxon>Pseudomonadati</taxon>
        <taxon>Bacteroidota</taxon>
        <taxon>Cytophagia</taxon>
        <taxon>Cytophagales</taxon>
        <taxon>Spirosomataceae</taxon>
        <taxon>Runella</taxon>
    </lineage>
</organism>
<dbReference type="SUPFAM" id="SSF51338">
    <property type="entry name" value="Composite domain of metallo-dependent hydrolases"/>
    <property type="match status" value="1"/>
</dbReference>
<dbReference type="InterPro" id="IPR033932">
    <property type="entry name" value="YtcJ-like"/>
</dbReference>
<feature type="domain" description="Amidohydrolase 3" evidence="2">
    <location>
        <begin position="69"/>
        <end position="541"/>
    </location>
</feature>
<feature type="signal peptide" evidence="1">
    <location>
        <begin position="1"/>
        <end position="22"/>
    </location>
</feature>
<dbReference type="RefSeq" id="WP_114068545.1">
    <property type="nucleotide sequence ID" value="NZ_CP030850.1"/>
</dbReference>
<dbReference type="Gene3D" id="3.20.20.140">
    <property type="entry name" value="Metal-dependent hydrolases"/>
    <property type="match status" value="1"/>
</dbReference>
<evidence type="ECO:0000313" key="4">
    <source>
        <dbReference type="Proteomes" id="UP000251993"/>
    </source>
</evidence>
<sequence length="544" mass="60547">MKNYFYALFAAFLASCSSQDKADLIVYNAAVYTVDSTFSKASAFAIKDGKFVLVGDSASVFGAYKSDSLVNAEGKAVYPGLYDAHAHFYGLGQMLDQADLVDTKSPDEIIERLKKYQSEHPEAVWIIGRGWDQNDWPVKEFPTKEILDKAFPDQPVYLARIDGHAGWINSKALQLAKITADTKVEGGLVVLKNGQPTGVLIDRAQQLVKTLNPTPTKQEITSRLLKAQQVCFQYGLTNVGDAGVETDLIDHIDSLQKAGTLKIRLYPMVRVGQENIEKMLKKGVYVTDRLNVRSFKIYADGALGSRGACLLKPYSDAPETTGFLLYSPAELEKWIEQLANSEFQANTHCIGDSANRLMLNLYAKYLKGKNNRRWRIEHAQIVDAADVPTFGKFNILPSVQPTHATSDMYWAVERLGKEREKNGYAFQALLQQNGKVTFGTDFPVEAVSPFYTFHSAVYRQDAKGFPEGGYQMEGALSREETLRGMTIWAAYGNFEEGRLGSIEPGKAADFVILEKDLLTAPANELRDVKVLKTYVAGEKVFERK</sequence>
<accession>A0A344TMA6</accession>
<proteinExistence type="predicted"/>
<dbReference type="Gene3D" id="3.10.310.70">
    <property type="match status" value="1"/>
</dbReference>
<dbReference type="OrthoDB" id="9767366at2"/>
<dbReference type="PANTHER" id="PTHR22642:SF2">
    <property type="entry name" value="PROTEIN LONG AFTER FAR-RED 3"/>
    <property type="match status" value="1"/>
</dbReference>
<reference evidence="3 4" key="1">
    <citation type="submission" date="2018-07" db="EMBL/GenBank/DDBJ databases">
        <title>Genome sequencing of Runella.</title>
        <authorList>
            <person name="Baek M.-G."/>
            <person name="Yi H."/>
        </authorList>
    </citation>
    <scope>NUCLEOTIDE SEQUENCE [LARGE SCALE GENOMIC DNA]</scope>
    <source>
        <strain evidence="3 4">HYN0085</strain>
    </source>
</reference>
<keyword evidence="4" id="KW-1185">Reference proteome</keyword>
<dbReference type="PROSITE" id="PS51257">
    <property type="entry name" value="PROKAR_LIPOPROTEIN"/>
    <property type="match status" value="1"/>
</dbReference>
<dbReference type="AlphaFoldDB" id="A0A344TMA6"/>
<gene>
    <name evidence="3" type="ORF">DR864_19535</name>
</gene>
<dbReference type="InterPro" id="IPR013108">
    <property type="entry name" value="Amidohydro_3"/>
</dbReference>
<keyword evidence="1" id="KW-0732">Signal</keyword>
<dbReference type="Gene3D" id="2.30.40.10">
    <property type="entry name" value="Urease, subunit C, domain 1"/>
    <property type="match status" value="1"/>
</dbReference>
<dbReference type="SUPFAM" id="SSF51556">
    <property type="entry name" value="Metallo-dependent hydrolases"/>
    <property type="match status" value="1"/>
</dbReference>
<dbReference type="PANTHER" id="PTHR22642">
    <property type="entry name" value="IMIDAZOLONEPROPIONASE"/>
    <property type="match status" value="1"/>
</dbReference>
<dbReference type="EMBL" id="CP030850">
    <property type="protein sequence ID" value="AXE19777.1"/>
    <property type="molecule type" value="Genomic_DNA"/>
</dbReference>
<dbReference type="Pfam" id="PF07969">
    <property type="entry name" value="Amidohydro_3"/>
    <property type="match status" value="1"/>
</dbReference>
<dbReference type="InterPro" id="IPR032466">
    <property type="entry name" value="Metal_Hydrolase"/>
</dbReference>
<dbReference type="CDD" id="cd01300">
    <property type="entry name" value="YtcJ_like"/>
    <property type="match status" value="1"/>
</dbReference>
<dbReference type="GO" id="GO:0016810">
    <property type="term" value="F:hydrolase activity, acting on carbon-nitrogen (but not peptide) bonds"/>
    <property type="evidence" value="ECO:0007669"/>
    <property type="project" value="InterPro"/>
</dbReference>
<evidence type="ECO:0000256" key="1">
    <source>
        <dbReference type="SAM" id="SignalP"/>
    </source>
</evidence>
<evidence type="ECO:0000259" key="2">
    <source>
        <dbReference type="Pfam" id="PF07969"/>
    </source>
</evidence>
<dbReference type="Proteomes" id="UP000251993">
    <property type="component" value="Chromosome"/>
</dbReference>
<keyword evidence="3" id="KW-0378">Hydrolase</keyword>
<dbReference type="InterPro" id="IPR011059">
    <property type="entry name" value="Metal-dep_hydrolase_composite"/>
</dbReference>